<dbReference type="SMART" id="SM00332">
    <property type="entry name" value="PP2Cc"/>
    <property type="match status" value="1"/>
</dbReference>
<evidence type="ECO:0000313" key="3">
    <source>
        <dbReference type="EMBL" id="AKF05785.1"/>
    </source>
</evidence>
<dbReference type="PROSITE" id="PS51746">
    <property type="entry name" value="PPM_2"/>
    <property type="match status" value="1"/>
</dbReference>
<reference evidence="3 4" key="1">
    <citation type="submission" date="2015-03" db="EMBL/GenBank/DDBJ databases">
        <title>Genome assembly of Sandaracinus amylolyticus DSM 53668.</title>
        <authorList>
            <person name="Sharma G."/>
            <person name="Subramanian S."/>
        </authorList>
    </citation>
    <scope>NUCLEOTIDE SEQUENCE [LARGE SCALE GENOMIC DNA]</scope>
    <source>
        <strain evidence="3 4">DSM 53668</strain>
    </source>
</reference>
<sequence length="367" mass="39334">MAAADKDIGGREHDEDGFLLRPDLALFAVADGAGGENAGNVASSIALASLARHFEATQKSARTTQTFDRLGLPLLARRLSAGIHRASREVLEIARSADRYRGMGTTIVALAPDLETAVLHVAHVGDSRCYRLRAGRLELLTQDHSLAQDVLELTPEIDDEKAAKLPQNVITRALGMSETVRVSVRSFDLALGDVFVLCTDGLTDVLSDEDIAETLLTTNSVRGQVSALLARAKAAPADDNVAIAVVRFDALPGALAVPKRHATRPHPTRPPSGAPPRATLPGDSWHDPEIVVLENEPDDDEPALHIVPASVPPGMLDALHDVVLPRPRPRKRFPRPEPQGGEPRARADEDAQDAEPPALTLVDDDDE</sequence>
<evidence type="ECO:0000256" key="1">
    <source>
        <dbReference type="SAM" id="MobiDB-lite"/>
    </source>
</evidence>
<feature type="region of interest" description="Disordered" evidence="1">
    <location>
        <begin position="323"/>
        <end position="367"/>
    </location>
</feature>
<dbReference type="InterPro" id="IPR036457">
    <property type="entry name" value="PPM-type-like_dom_sf"/>
</dbReference>
<evidence type="ECO:0000259" key="2">
    <source>
        <dbReference type="PROSITE" id="PS51746"/>
    </source>
</evidence>
<dbReference type="STRING" id="927083.DB32_002934"/>
<dbReference type="InterPro" id="IPR001932">
    <property type="entry name" value="PPM-type_phosphatase-like_dom"/>
</dbReference>
<dbReference type="Proteomes" id="UP000034883">
    <property type="component" value="Chromosome"/>
</dbReference>
<dbReference type="Gene3D" id="3.60.40.10">
    <property type="entry name" value="PPM-type phosphatase domain"/>
    <property type="match status" value="1"/>
</dbReference>
<dbReference type="InterPro" id="IPR015655">
    <property type="entry name" value="PP2C"/>
</dbReference>
<organism evidence="3 4">
    <name type="scientific">Sandaracinus amylolyticus</name>
    <dbReference type="NCBI Taxonomy" id="927083"/>
    <lineage>
        <taxon>Bacteria</taxon>
        <taxon>Pseudomonadati</taxon>
        <taxon>Myxococcota</taxon>
        <taxon>Polyangia</taxon>
        <taxon>Polyangiales</taxon>
        <taxon>Sandaracinaceae</taxon>
        <taxon>Sandaracinus</taxon>
    </lineage>
</organism>
<protein>
    <submittedName>
        <fullName evidence="3">Serine/threonine phosphatase PrpC, regulation of stationary phase</fullName>
    </submittedName>
</protein>
<dbReference type="GO" id="GO:0004722">
    <property type="term" value="F:protein serine/threonine phosphatase activity"/>
    <property type="evidence" value="ECO:0007669"/>
    <property type="project" value="InterPro"/>
</dbReference>
<dbReference type="Pfam" id="PF13672">
    <property type="entry name" value="PP2C_2"/>
    <property type="match status" value="1"/>
</dbReference>
<keyword evidence="4" id="KW-1185">Reference proteome</keyword>
<proteinExistence type="predicted"/>
<feature type="domain" description="PPM-type phosphatase" evidence="2">
    <location>
        <begin position="1"/>
        <end position="248"/>
    </location>
</feature>
<feature type="compositionally biased region" description="Basic residues" evidence="1">
    <location>
        <begin position="258"/>
        <end position="267"/>
    </location>
</feature>
<dbReference type="PANTHER" id="PTHR13832:SF827">
    <property type="entry name" value="PROTEIN PHOSPHATASE 1L"/>
    <property type="match status" value="1"/>
</dbReference>
<dbReference type="SUPFAM" id="SSF81606">
    <property type="entry name" value="PP2C-like"/>
    <property type="match status" value="1"/>
</dbReference>
<dbReference type="AlphaFoldDB" id="A0A0F6YJ47"/>
<accession>A0A0F6YJ47</accession>
<dbReference type="KEGG" id="samy:DB32_002934"/>
<gene>
    <name evidence="3" type="ORF">DB32_002934</name>
</gene>
<dbReference type="EMBL" id="CP011125">
    <property type="protein sequence ID" value="AKF05785.1"/>
    <property type="molecule type" value="Genomic_DNA"/>
</dbReference>
<dbReference type="PANTHER" id="PTHR13832">
    <property type="entry name" value="PROTEIN PHOSPHATASE 2C"/>
    <property type="match status" value="1"/>
</dbReference>
<feature type="region of interest" description="Disordered" evidence="1">
    <location>
        <begin position="258"/>
        <end position="285"/>
    </location>
</feature>
<name>A0A0F6YJ47_9BACT</name>
<dbReference type="CDD" id="cd00143">
    <property type="entry name" value="PP2Cc"/>
    <property type="match status" value="1"/>
</dbReference>
<dbReference type="SMART" id="SM00331">
    <property type="entry name" value="PP2C_SIG"/>
    <property type="match status" value="1"/>
</dbReference>
<evidence type="ECO:0000313" key="4">
    <source>
        <dbReference type="Proteomes" id="UP000034883"/>
    </source>
</evidence>